<dbReference type="Gene3D" id="2.40.160.10">
    <property type="entry name" value="Porin"/>
    <property type="match status" value="1"/>
</dbReference>
<proteinExistence type="predicted"/>
<dbReference type="Pfam" id="PF01459">
    <property type="entry name" value="Porin_3"/>
    <property type="match status" value="1"/>
</dbReference>
<keyword evidence="2" id="KW-1185">Reference proteome</keyword>
<evidence type="ECO:0000313" key="1">
    <source>
        <dbReference type="EMBL" id="THH13556.1"/>
    </source>
</evidence>
<dbReference type="OrthoDB" id="7827681at2759"/>
<accession>A0A4S4LMU7</accession>
<name>A0A4S4LMU7_9APHY</name>
<evidence type="ECO:0000313" key="2">
    <source>
        <dbReference type="Proteomes" id="UP000308730"/>
    </source>
</evidence>
<gene>
    <name evidence="1" type="ORF">EUX98_g9709</name>
</gene>
<comment type="caution">
    <text evidence="1">The sequence shown here is derived from an EMBL/GenBank/DDBJ whole genome shotgun (WGS) entry which is preliminary data.</text>
</comment>
<organism evidence="1 2">
    <name type="scientific">Antrodiella citrinella</name>
    <dbReference type="NCBI Taxonomy" id="2447956"/>
    <lineage>
        <taxon>Eukaryota</taxon>
        <taxon>Fungi</taxon>
        <taxon>Dikarya</taxon>
        <taxon>Basidiomycota</taxon>
        <taxon>Agaricomycotina</taxon>
        <taxon>Agaricomycetes</taxon>
        <taxon>Polyporales</taxon>
        <taxon>Steccherinaceae</taxon>
        <taxon>Antrodiella</taxon>
    </lineage>
</organism>
<dbReference type="GO" id="GO:0005741">
    <property type="term" value="C:mitochondrial outer membrane"/>
    <property type="evidence" value="ECO:0007669"/>
    <property type="project" value="InterPro"/>
</dbReference>
<protein>
    <submittedName>
        <fullName evidence="1">Uncharacterized protein</fullName>
    </submittedName>
</protein>
<reference evidence="1 2" key="1">
    <citation type="submission" date="2019-02" db="EMBL/GenBank/DDBJ databases">
        <title>Genome sequencing of the rare red list fungi Antrodiella citrinella (Flaviporus citrinellus).</title>
        <authorList>
            <person name="Buettner E."/>
            <person name="Kellner H."/>
        </authorList>
    </citation>
    <scope>NUCLEOTIDE SEQUENCE [LARGE SCALE GENOMIC DNA]</scope>
    <source>
        <strain evidence="1 2">DSM 108506</strain>
    </source>
</reference>
<dbReference type="AlphaFoldDB" id="A0A4S4LMU7"/>
<dbReference type="EMBL" id="SGPM01001053">
    <property type="protein sequence ID" value="THH13556.1"/>
    <property type="molecule type" value="Genomic_DNA"/>
</dbReference>
<dbReference type="InterPro" id="IPR027246">
    <property type="entry name" value="Porin_Euk/Tom40"/>
</dbReference>
<dbReference type="GO" id="GO:0055085">
    <property type="term" value="P:transmembrane transport"/>
    <property type="evidence" value="ECO:0007669"/>
    <property type="project" value="InterPro"/>
</dbReference>
<dbReference type="InterPro" id="IPR023614">
    <property type="entry name" value="Porin_dom_sf"/>
</dbReference>
<feature type="non-terminal residue" evidence="1">
    <location>
        <position position="68"/>
    </location>
</feature>
<dbReference type="Proteomes" id="UP000308730">
    <property type="component" value="Unassembled WGS sequence"/>
</dbReference>
<sequence length="68" mass="7241">MSLPQPVPPSWKDLGKSSNDLLGKDFYLNGASIEVKTTTPTNVAFKVAGNQDAKSNLIAGDVEAKYSD</sequence>